<protein>
    <submittedName>
        <fullName evidence="3">Uncharacterized protein</fullName>
    </submittedName>
</protein>
<sequence length="372" mass="38379">MKKVASLLLSSVLVVSLLAGCGSKKAEEPSTTDQSATKTEEAATDTKETETATDETTTETATEGTGAKTGIAINTSIEKSTAAGAEDGLAQIDSTVVAVLVDADGKILDCKIDAAQTKINFSAEGKITTDLASEIKSKQELGADYGMAKASSIQKEWNEQANAFAAYVVGKTVDEVKGIAVNDEGVATDADLAASVTIKLGGYIATIEKAVANAKELGASNEDKLGLGVNTTINKSTDATAEAEGLAQAYSFYEAVTVDASGKITSAVVDSTQGNVNFDTKGAITSDLTAAVQTKQELKENYGMKKASAIGKEWYEQADAFAAYVTGKTIDEVKGITVNAEGYAEDADLTSSVTVHIGPFITVTEKAVASAK</sequence>
<name>A0A7V7UB27_9FIRM</name>
<feature type="signal peptide" evidence="2">
    <location>
        <begin position="1"/>
        <end position="26"/>
    </location>
</feature>
<feature type="compositionally biased region" description="Low complexity" evidence="1">
    <location>
        <begin position="58"/>
        <end position="69"/>
    </location>
</feature>
<organism evidence="3 4">
    <name type="scientific">Candidatus Galacturonatibacter soehngenii</name>
    <dbReference type="NCBI Taxonomy" id="2307010"/>
    <lineage>
        <taxon>Bacteria</taxon>
        <taxon>Bacillati</taxon>
        <taxon>Bacillota</taxon>
        <taxon>Clostridia</taxon>
        <taxon>Lachnospirales</taxon>
        <taxon>Lachnospiraceae</taxon>
        <taxon>Candidatus Galacturonatibacter</taxon>
    </lineage>
</organism>
<evidence type="ECO:0000256" key="2">
    <source>
        <dbReference type="SAM" id="SignalP"/>
    </source>
</evidence>
<gene>
    <name evidence="3" type="ORF">F7O84_17100</name>
</gene>
<evidence type="ECO:0000256" key="1">
    <source>
        <dbReference type="SAM" id="MobiDB-lite"/>
    </source>
</evidence>
<accession>A0A7V7UB27</accession>
<reference evidence="3 4" key="2">
    <citation type="submission" date="2020-02" db="EMBL/GenBank/DDBJ databases">
        <title>Candidatus Galacturonibacter soehngenii shows hetero-acetogenic catabolism of galacturonic acid but lacks a canonical carbon monoxide dehydrogenase/acetyl-CoA synthase complex.</title>
        <authorList>
            <person name="Diender M."/>
            <person name="Stouten G.R."/>
            <person name="Petersen J.F."/>
            <person name="Nielsen P.H."/>
            <person name="Dueholm M.S."/>
            <person name="Pronk J.T."/>
            <person name="Van Loosdrecht M.C.M."/>
        </authorList>
    </citation>
    <scope>NUCLEOTIDE SEQUENCE [LARGE SCALE GENOMIC DNA]</scope>
    <source>
        <strain evidence="3">GalUA</strain>
    </source>
</reference>
<proteinExistence type="predicted"/>
<dbReference type="OrthoDB" id="2026742at2"/>
<keyword evidence="4" id="KW-1185">Reference proteome</keyword>
<evidence type="ECO:0000313" key="4">
    <source>
        <dbReference type="Proteomes" id="UP000461768"/>
    </source>
</evidence>
<evidence type="ECO:0000313" key="3">
    <source>
        <dbReference type="EMBL" id="KAB1436083.1"/>
    </source>
</evidence>
<dbReference type="AlphaFoldDB" id="A0A7V7UB27"/>
<dbReference type="EMBL" id="WAGX01000007">
    <property type="protein sequence ID" value="KAB1436083.1"/>
    <property type="molecule type" value="Genomic_DNA"/>
</dbReference>
<feature type="compositionally biased region" description="Basic and acidic residues" evidence="1">
    <location>
        <begin position="38"/>
        <end position="50"/>
    </location>
</feature>
<feature type="chain" id="PRO_5031338312" evidence="2">
    <location>
        <begin position="27"/>
        <end position="372"/>
    </location>
</feature>
<dbReference type="Proteomes" id="UP000461768">
    <property type="component" value="Unassembled WGS sequence"/>
</dbReference>
<dbReference type="PROSITE" id="PS51257">
    <property type="entry name" value="PROKAR_LIPOPROTEIN"/>
    <property type="match status" value="1"/>
</dbReference>
<dbReference type="Gene3D" id="3.90.1010.20">
    <property type="match status" value="2"/>
</dbReference>
<comment type="caution">
    <text evidence="3">The sequence shown here is derived from an EMBL/GenBank/DDBJ whole genome shotgun (WGS) entry which is preliminary data.</text>
</comment>
<reference evidence="3 4" key="1">
    <citation type="submission" date="2019-09" db="EMBL/GenBank/DDBJ databases">
        <authorList>
            <person name="Valk L.C."/>
        </authorList>
    </citation>
    <scope>NUCLEOTIDE SEQUENCE [LARGE SCALE GENOMIC DNA]</scope>
    <source>
        <strain evidence="3">GalUA</strain>
    </source>
</reference>
<dbReference type="RefSeq" id="WP_151148047.1">
    <property type="nucleotide sequence ID" value="NZ_WAGX01000007.1"/>
</dbReference>
<keyword evidence="2" id="KW-0732">Signal</keyword>
<feature type="region of interest" description="Disordered" evidence="1">
    <location>
        <begin position="24"/>
        <end position="69"/>
    </location>
</feature>